<gene>
    <name evidence="2" type="ORF">E2C01_077600</name>
</gene>
<dbReference type="Proteomes" id="UP000324222">
    <property type="component" value="Unassembled WGS sequence"/>
</dbReference>
<proteinExistence type="predicted"/>
<reference evidence="2 3" key="1">
    <citation type="submission" date="2019-05" db="EMBL/GenBank/DDBJ databases">
        <title>Another draft genome of Portunus trituberculatus and its Hox gene families provides insights of decapod evolution.</title>
        <authorList>
            <person name="Jeong J.-H."/>
            <person name="Song I."/>
            <person name="Kim S."/>
            <person name="Choi T."/>
            <person name="Kim D."/>
            <person name="Ryu S."/>
            <person name="Kim W."/>
        </authorList>
    </citation>
    <scope>NUCLEOTIDE SEQUENCE [LARGE SCALE GENOMIC DNA]</scope>
    <source>
        <tissue evidence="2">Muscle</tissue>
    </source>
</reference>
<dbReference type="EMBL" id="VSRR010061067">
    <property type="protein sequence ID" value="MPC82911.1"/>
    <property type="molecule type" value="Genomic_DNA"/>
</dbReference>
<name>A0A5B7IBT3_PORTR</name>
<protein>
    <submittedName>
        <fullName evidence="2">Uncharacterized protein</fullName>
    </submittedName>
</protein>
<feature type="region of interest" description="Disordered" evidence="1">
    <location>
        <begin position="56"/>
        <end position="78"/>
    </location>
</feature>
<comment type="caution">
    <text evidence="2">The sequence shown here is derived from an EMBL/GenBank/DDBJ whole genome shotgun (WGS) entry which is preliminary data.</text>
</comment>
<organism evidence="2 3">
    <name type="scientific">Portunus trituberculatus</name>
    <name type="common">Swimming crab</name>
    <name type="synonym">Neptunus trituberculatus</name>
    <dbReference type="NCBI Taxonomy" id="210409"/>
    <lineage>
        <taxon>Eukaryota</taxon>
        <taxon>Metazoa</taxon>
        <taxon>Ecdysozoa</taxon>
        <taxon>Arthropoda</taxon>
        <taxon>Crustacea</taxon>
        <taxon>Multicrustacea</taxon>
        <taxon>Malacostraca</taxon>
        <taxon>Eumalacostraca</taxon>
        <taxon>Eucarida</taxon>
        <taxon>Decapoda</taxon>
        <taxon>Pleocyemata</taxon>
        <taxon>Brachyura</taxon>
        <taxon>Eubrachyura</taxon>
        <taxon>Portunoidea</taxon>
        <taxon>Portunidae</taxon>
        <taxon>Portuninae</taxon>
        <taxon>Portunus</taxon>
    </lineage>
</organism>
<evidence type="ECO:0000313" key="3">
    <source>
        <dbReference type="Proteomes" id="UP000324222"/>
    </source>
</evidence>
<evidence type="ECO:0000313" key="2">
    <source>
        <dbReference type="EMBL" id="MPC82911.1"/>
    </source>
</evidence>
<dbReference type="AlphaFoldDB" id="A0A5B7IBT3"/>
<sequence>MVASTGRRTGEDSTVALTAVVARPEGGDTSNYKFVNGDWNVRNCFLLPRVLTRPLRRSERRSSAGRSIRSDLSSGTLW</sequence>
<accession>A0A5B7IBT3</accession>
<keyword evidence="3" id="KW-1185">Reference proteome</keyword>
<evidence type="ECO:0000256" key="1">
    <source>
        <dbReference type="SAM" id="MobiDB-lite"/>
    </source>
</evidence>